<comment type="similarity">
    <text evidence="3">Belongs to the acetyltransferase family. MAK3 subfamily.</text>
</comment>
<dbReference type="InterPro" id="IPR000182">
    <property type="entry name" value="GNAT_dom"/>
</dbReference>
<dbReference type="Proteomes" id="UP001208689">
    <property type="component" value="Chromosome"/>
</dbReference>
<dbReference type="InterPro" id="IPR044542">
    <property type="entry name" value="NAA30-like"/>
</dbReference>
<feature type="domain" description="N-acetyltransferase" evidence="4">
    <location>
        <begin position="1"/>
        <end position="150"/>
    </location>
</feature>
<name>A0ABY6HRC9_9ARCH</name>
<evidence type="ECO:0000313" key="5">
    <source>
        <dbReference type="EMBL" id="UYP46067.1"/>
    </source>
</evidence>
<accession>A0ABY6HRC9</accession>
<dbReference type="Pfam" id="PF00583">
    <property type="entry name" value="Acetyltransf_1"/>
    <property type="match status" value="1"/>
</dbReference>
<evidence type="ECO:0000259" key="4">
    <source>
        <dbReference type="PROSITE" id="PS51186"/>
    </source>
</evidence>
<organism evidence="5 6">
    <name type="scientific">Candidatus Lokiarchaeum ossiferum</name>
    <dbReference type="NCBI Taxonomy" id="2951803"/>
    <lineage>
        <taxon>Archaea</taxon>
        <taxon>Promethearchaeati</taxon>
        <taxon>Promethearchaeota</taxon>
        <taxon>Promethearchaeia</taxon>
        <taxon>Promethearchaeales</taxon>
        <taxon>Promethearchaeaceae</taxon>
        <taxon>Candidatus Lokiarchaeum</taxon>
    </lineage>
</organism>
<proteinExistence type="inferred from homology"/>
<evidence type="ECO:0000256" key="2">
    <source>
        <dbReference type="ARBA" id="ARBA00023315"/>
    </source>
</evidence>
<protein>
    <recommendedName>
        <fullName evidence="4">N-acetyltransferase domain-containing protein</fullName>
    </recommendedName>
</protein>
<reference evidence="5" key="1">
    <citation type="submission" date="2022-09" db="EMBL/GenBank/DDBJ databases">
        <title>Actin cytoskeleton and complex cell architecture in an #Asgard archaeon.</title>
        <authorList>
            <person name="Ponce Toledo R.I."/>
            <person name="Schleper C."/>
            <person name="Rodrigues Oliveira T."/>
            <person name="Wollweber F."/>
            <person name="Xu J."/>
            <person name="Rittmann S."/>
            <person name="Klingl A."/>
            <person name="Pilhofer M."/>
        </authorList>
    </citation>
    <scope>NUCLEOTIDE SEQUENCE</scope>
    <source>
        <strain evidence="5">B-35</strain>
    </source>
</reference>
<keyword evidence="1" id="KW-0808">Transferase</keyword>
<dbReference type="Gene3D" id="3.40.630.30">
    <property type="match status" value="1"/>
</dbReference>
<gene>
    <name evidence="5" type="ORF">NEF87_002352</name>
</gene>
<dbReference type="CDD" id="cd04301">
    <property type="entry name" value="NAT_SF"/>
    <property type="match status" value="1"/>
</dbReference>
<dbReference type="InterPro" id="IPR016181">
    <property type="entry name" value="Acyl_CoA_acyltransferase"/>
</dbReference>
<dbReference type="PROSITE" id="PS51186">
    <property type="entry name" value="GNAT"/>
    <property type="match status" value="1"/>
</dbReference>
<evidence type="ECO:0000313" key="6">
    <source>
        <dbReference type="Proteomes" id="UP001208689"/>
    </source>
</evidence>
<dbReference type="PANTHER" id="PTHR45896:SF1">
    <property type="entry name" value="N-ALPHA-ACETYLTRANSFERASE 30"/>
    <property type="match status" value="1"/>
</dbReference>
<keyword evidence="6" id="KW-1185">Reference proteome</keyword>
<dbReference type="PANTHER" id="PTHR45896">
    <property type="entry name" value="N-ALPHA-ACETYLTRANSFERASE 30"/>
    <property type="match status" value="1"/>
</dbReference>
<evidence type="ECO:0000256" key="1">
    <source>
        <dbReference type="ARBA" id="ARBA00022679"/>
    </source>
</evidence>
<dbReference type="SUPFAM" id="SSF55729">
    <property type="entry name" value="Acyl-CoA N-acyltransferases (Nat)"/>
    <property type="match status" value="1"/>
</dbReference>
<dbReference type="EMBL" id="CP104013">
    <property type="protein sequence ID" value="UYP46067.1"/>
    <property type="molecule type" value="Genomic_DNA"/>
</dbReference>
<evidence type="ECO:0000256" key="3">
    <source>
        <dbReference type="ARBA" id="ARBA00024025"/>
    </source>
</evidence>
<keyword evidence="2" id="KW-0012">Acyltransferase</keyword>
<sequence length="152" mass="17451">MIRPMEISDLPTITHIFKQANPKTTAEAIHKYTLPVLQEFPQFCWIVVHSEGTKIVGGITGIIQKDRSAGYIMDIAVESSYHHQNFGHLLMARELKAFDEANVSSVELEIHYLNAKVIPFYYRYGFRLQKIKKDEYGSGQDAIEMNKTFKVN</sequence>